<name>A0A9E7ST51_9EURY</name>
<organism evidence="1 2">
    <name type="scientific">Natronosalvus rutilus</name>
    <dbReference type="NCBI Taxonomy" id="2953753"/>
    <lineage>
        <taxon>Archaea</taxon>
        <taxon>Methanobacteriati</taxon>
        <taxon>Methanobacteriota</taxon>
        <taxon>Stenosarchaea group</taxon>
        <taxon>Halobacteria</taxon>
        <taxon>Halobacteriales</taxon>
        <taxon>Natrialbaceae</taxon>
        <taxon>Natronosalvus</taxon>
    </lineage>
</organism>
<sequence>MQGLRWVQLGGEDLDSFLDRGGTGVLSFGSTVEEPPFSIPVSYGYYADEGHFYFRLSFPEGHSGGKAAVLDRPVSFVVYAETDDGWHSVVATGSLEEISDAPYESAAVQGMWAVQIPAVDVFERPPEDVTFRDFRLVPDRVTGRREVETAE</sequence>
<dbReference type="RefSeq" id="WP_254156000.1">
    <property type="nucleotide sequence ID" value="NZ_CP100355.1"/>
</dbReference>
<dbReference type="InterPro" id="IPR024747">
    <property type="entry name" value="Pyridox_Oxase-rel"/>
</dbReference>
<reference evidence="1" key="1">
    <citation type="submission" date="2022-06" db="EMBL/GenBank/DDBJ databases">
        <title>Diverse halophilic archaea isolated from saline environments.</title>
        <authorList>
            <person name="Cui H.-L."/>
        </authorList>
    </citation>
    <scope>NUCLEOTIDE SEQUENCE</scope>
    <source>
        <strain evidence="1">WLHS1</strain>
    </source>
</reference>
<keyword evidence="2" id="KW-1185">Reference proteome</keyword>
<dbReference type="SUPFAM" id="SSF50475">
    <property type="entry name" value="FMN-binding split barrel"/>
    <property type="match status" value="1"/>
</dbReference>
<dbReference type="AlphaFoldDB" id="A0A9E7ST51"/>
<dbReference type="Proteomes" id="UP001056855">
    <property type="component" value="Chromosome"/>
</dbReference>
<dbReference type="EMBL" id="CP100355">
    <property type="protein sequence ID" value="UTF52180.1"/>
    <property type="molecule type" value="Genomic_DNA"/>
</dbReference>
<evidence type="ECO:0000313" key="2">
    <source>
        <dbReference type="Proteomes" id="UP001056855"/>
    </source>
</evidence>
<dbReference type="GeneID" id="73290429"/>
<dbReference type="Pfam" id="PF12900">
    <property type="entry name" value="Pyridox_ox_2"/>
    <property type="match status" value="1"/>
</dbReference>
<evidence type="ECO:0000313" key="1">
    <source>
        <dbReference type="EMBL" id="UTF52180.1"/>
    </source>
</evidence>
<dbReference type="KEGG" id="sawl:NGM29_10245"/>
<proteinExistence type="predicted"/>
<protein>
    <submittedName>
        <fullName evidence="1">Pyridoxamine 5'-phosphate oxidase family protein</fullName>
    </submittedName>
</protein>
<gene>
    <name evidence="1" type="ORF">NGM29_10245</name>
</gene>
<dbReference type="InterPro" id="IPR012349">
    <property type="entry name" value="Split_barrel_FMN-bd"/>
</dbReference>
<accession>A0A9E7ST51</accession>
<dbReference type="Gene3D" id="2.30.110.10">
    <property type="entry name" value="Electron Transport, Fmn-binding Protein, Chain A"/>
    <property type="match status" value="1"/>
</dbReference>